<protein>
    <submittedName>
        <fullName evidence="1">Uncharacterized protein</fullName>
    </submittedName>
</protein>
<geneLocation type="mitochondrion" evidence="1"/>
<organism evidence="1">
    <name type="scientific">Picea glauca</name>
    <name type="common">White spruce</name>
    <name type="synonym">Pinus glauca</name>
    <dbReference type="NCBI Taxonomy" id="3330"/>
    <lineage>
        <taxon>Eukaryota</taxon>
        <taxon>Viridiplantae</taxon>
        <taxon>Streptophyta</taxon>
        <taxon>Embryophyta</taxon>
        <taxon>Tracheophyta</taxon>
        <taxon>Spermatophyta</taxon>
        <taxon>Pinopsida</taxon>
        <taxon>Pinidae</taxon>
        <taxon>Conifers I</taxon>
        <taxon>Pinales</taxon>
        <taxon>Pinaceae</taxon>
        <taxon>Picea</taxon>
    </lineage>
</organism>
<dbReference type="EMBL" id="LKAM01000006">
    <property type="protein sequence ID" value="KUM48363.1"/>
    <property type="molecule type" value="Genomic_DNA"/>
</dbReference>
<dbReference type="AlphaFoldDB" id="A0A117NHG8"/>
<reference evidence="1" key="1">
    <citation type="journal article" date="2015" name="Genome Biol. Evol.">
        <title>Organellar Genomes of White Spruce (Picea glauca): Assembly and Annotation.</title>
        <authorList>
            <person name="Jackman S.D."/>
            <person name="Warren R.L."/>
            <person name="Gibb E.A."/>
            <person name="Vandervalk B.P."/>
            <person name="Mohamadi H."/>
            <person name="Chu J."/>
            <person name="Raymond A."/>
            <person name="Pleasance S."/>
            <person name="Coope R."/>
            <person name="Wildung M.R."/>
            <person name="Ritland C.E."/>
            <person name="Bousquet J."/>
            <person name="Jones S.J."/>
            <person name="Bohlmann J."/>
            <person name="Birol I."/>
        </authorList>
    </citation>
    <scope>NUCLEOTIDE SEQUENCE [LARGE SCALE GENOMIC DNA]</scope>
    <source>
        <tissue evidence="1">Flushing bud</tissue>
    </source>
</reference>
<proteinExistence type="predicted"/>
<accession>A0A117NHG8</accession>
<name>A0A117NHG8_PICGL</name>
<sequence>MDWVKAISSALIALSIKKKMDDSGGAGAGRIGIGVKEGSGINIDRVCGREALSISVYKAGSIWQVLTSFPCMPHSFPPLRYPHFYLFFHIYTSPTPMPTLAPLSSFRRIQPWMEMRDLRDRERLARKLRNSHSRRALEALFIRIDD</sequence>
<comment type="caution">
    <text evidence="1">The sequence shown here is derived from an EMBL/GenBank/DDBJ whole genome shotgun (WGS) entry which is preliminary data.</text>
</comment>
<evidence type="ECO:0000313" key="1">
    <source>
        <dbReference type="EMBL" id="KUM48363.1"/>
    </source>
</evidence>
<keyword evidence="1" id="KW-0496">Mitochondrion</keyword>
<gene>
    <name evidence="1" type="ORF">ABT39_MTgene5363</name>
</gene>